<dbReference type="Pfam" id="PF00643">
    <property type="entry name" value="zf-B_box"/>
    <property type="match status" value="1"/>
</dbReference>
<sequence length="242" mass="26427">MEKRCELCADRATVYCPADDANVCWSCDAKVHSANFLVARHSRSVLCSKCCEPTDCRTSGSHPSPLSRLCGCCNPSTVTRLLLVVEDCNGDSDEKEKSETMSHPSAATVREDSGCTCASEESHTRPSDRRKQAVESMGRAPRGLRGSLTGESRRSGVQERGKKVQGRRIKKRSSSPTGLRIQALQLDTSRNHWTEERLEESGEGSNSVSPIKQPCSSPFCFQLLGRDPEELSCVSCVDGGRV</sequence>
<organism evidence="5 6">
    <name type="scientific">Riccia sorocarpa</name>
    <dbReference type="NCBI Taxonomy" id="122646"/>
    <lineage>
        <taxon>Eukaryota</taxon>
        <taxon>Viridiplantae</taxon>
        <taxon>Streptophyta</taxon>
        <taxon>Embryophyta</taxon>
        <taxon>Marchantiophyta</taxon>
        <taxon>Marchantiopsida</taxon>
        <taxon>Marchantiidae</taxon>
        <taxon>Marchantiales</taxon>
        <taxon>Ricciaceae</taxon>
        <taxon>Riccia</taxon>
    </lineage>
</organism>
<evidence type="ECO:0000256" key="2">
    <source>
        <dbReference type="ARBA" id="ARBA00022833"/>
    </source>
</evidence>
<dbReference type="SMART" id="SM00336">
    <property type="entry name" value="BBOX"/>
    <property type="match status" value="1"/>
</dbReference>
<dbReference type="CDD" id="cd19821">
    <property type="entry name" value="Bbox1_BBX-like"/>
    <property type="match status" value="1"/>
</dbReference>
<accession>A0ABD3HQ73</accession>
<protein>
    <recommendedName>
        <fullName evidence="4">B box-type domain-containing protein</fullName>
    </recommendedName>
</protein>
<evidence type="ECO:0000313" key="5">
    <source>
        <dbReference type="EMBL" id="KAL3693538.1"/>
    </source>
</evidence>
<keyword evidence="6" id="KW-1185">Reference proteome</keyword>
<feature type="compositionally biased region" description="Basic and acidic residues" evidence="3">
    <location>
        <begin position="151"/>
        <end position="162"/>
    </location>
</feature>
<evidence type="ECO:0000256" key="3">
    <source>
        <dbReference type="SAM" id="MobiDB-lite"/>
    </source>
</evidence>
<dbReference type="Proteomes" id="UP001633002">
    <property type="component" value="Unassembled WGS sequence"/>
</dbReference>
<proteinExistence type="predicted"/>
<dbReference type="InterPro" id="IPR049808">
    <property type="entry name" value="CONSTANS-like_Bbox1"/>
</dbReference>
<dbReference type="PANTHER" id="PTHR31717:SF60">
    <property type="entry name" value="B-BOX TYPE ZINC FINGER FAMILY PROTEIN"/>
    <property type="match status" value="1"/>
</dbReference>
<dbReference type="GO" id="GO:0046872">
    <property type="term" value="F:metal ion binding"/>
    <property type="evidence" value="ECO:0007669"/>
    <property type="project" value="UniProtKB-KW"/>
</dbReference>
<feature type="compositionally biased region" description="Basic residues" evidence="3">
    <location>
        <begin position="163"/>
        <end position="173"/>
    </location>
</feature>
<evidence type="ECO:0000256" key="1">
    <source>
        <dbReference type="ARBA" id="ARBA00022723"/>
    </source>
</evidence>
<keyword evidence="1" id="KW-0479">Metal-binding</keyword>
<dbReference type="AlphaFoldDB" id="A0ABD3HQ73"/>
<dbReference type="PANTHER" id="PTHR31717">
    <property type="entry name" value="ZINC FINGER PROTEIN CONSTANS-LIKE 10"/>
    <property type="match status" value="1"/>
</dbReference>
<feature type="domain" description="B box-type" evidence="4">
    <location>
        <begin position="1"/>
        <end position="46"/>
    </location>
</feature>
<feature type="compositionally biased region" description="Basic and acidic residues" evidence="3">
    <location>
        <begin position="189"/>
        <end position="200"/>
    </location>
</feature>
<comment type="caution">
    <text evidence="5">The sequence shown here is derived from an EMBL/GenBank/DDBJ whole genome shotgun (WGS) entry which is preliminary data.</text>
</comment>
<reference evidence="5 6" key="1">
    <citation type="submission" date="2024-09" db="EMBL/GenBank/DDBJ databases">
        <title>Chromosome-scale assembly of Riccia sorocarpa.</title>
        <authorList>
            <person name="Paukszto L."/>
        </authorList>
    </citation>
    <scope>NUCLEOTIDE SEQUENCE [LARGE SCALE GENOMIC DNA]</scope>
    <source>
        <strain evidence="5">LP-2024</strain>
        <tissue evidence="5">Aerial parts of the thallus</tissue>
    </source>
</reference>
<feature type="compositionally biased region" description="Basic and acidic residues" evidence="3">
    <location>
        <begin position="120"/>
        <end position="133"/>
    </location>
</feature>
<dbReference type="InterPro" id="IPR000315">
    <property type="entry name" value="Znf_B-box"/>
</dbReference>
<dbReference type="EMBL" id="JBJQOH010000003">
    <property type="protein sequence ID" value="KAL3693538.1"/>
    <property type="molecule type" value="Genomic_DNA"/>
</dbReference>
<gene>
    <name evidence="5" type="ORF">R1sor_007189</name>
</gene>
<evidence type="ECO:0000259" key="4">
    <source>
        <dbReference type="SMART" id="SM00336"/>
    </source>
</evidence>
<keyword evidence="2" id="KW-0862">Zinc</keyword>
<feature type="region of interest" description="Disordered" evidence="3">
    <location>
        <begin position="92"/>
        <end position="211"/>
    </location>
</feature>
<name>A0ABD3HQ73_9MARC</name>
<evidence type="ECO:0000313" key="6">
    <source>
        <dbReference type="Proteomes" id="UP001633002"/>
    </source>
</evidence>